<evidence type="ECO:0000313" key="2">
    <source>
        <dbReference type="EMBL" id="GGC11766.1"/>
    </source>
</evidence>
<accession>A0A916TVM2</accession>
<dbReference type="AlphaFoldDB" id="A0A916TVM2"/>
<keyword evidence="3" id="KW-1185">Reference proteome</keyword>
<feature type="domain" description="Glycosyl hydrolase family 13 catalytic" evidence="1">
    <location>
        <begin position="14"/>
        <end position="426"/>
    </location>
</feature>
<proteinExistence type="predicted"/>
<dbReference type="PANTHER" id="PTHR10357:SF219">
    <property type="entry name" value="MALTOSE ALPHA-D-GLUCOSYLTRANSFERASE"/>
    <property type="match status" value="1"/>
</dbReference>
<name>A0A916TVM2_9SPHN</name>
<comment type="caution">
    <text evidence="2">The sequence shown here is derived from an EMBL/GenBank/DDBJ whole genome shotgun (WGS) entry which is preliminary data.</text>
</comment>
<sequence>MVQSLWYKEALIYCLNVESFMDGNGDGIGDFRGLIRRLDYLEGIGAGAVWLMPFQPSPRKDHGYDIADYYGVDPRFGTLGDFAEFTHECEQRGIRVLMDLVFNHTSNQHPWFQESRSSPDSPRRDWYIWSDKEPPNRHQGMVFPGLQDALWDYDKKAKAWYFHRFFKFQPDLNMANPEVQAEILKVIGFWIKLGVSGFRLDAAPFIIATDEHEADTHEMEFEFLRDMRRFSQFRRGDSVLLAEANVPPEHAANYFGASGERLHMMFDFHVNPRIFYALATGDAEPLKQGLEDSRVNPPGTQWCHFLRNHDELDLSRLSEEQQAKVFERMAPDDSMRVFDRGIRRRLAPMLNGDRRKIELANSVLLSLPGTPMLRYGEEIGMGEDLSIAGRGAIRTPMQWNDDRHAGFTTAETSMVPLIEDGPYGFRQINVADQRRDPESLLNWTERVIRLRKELPEIGYGEFDILNTNPEILAMRFRWKGACIVIVHNFAEEPREVVLDLGDGSGAGSPLVSLLSYERDEPTDDDGYTMVLEPCGYRWFRVGDPSEGLARKDR</sequence>
<protein>
    <submittedName>
        <fullName evidence="2">Trehalose synthase</fullName>
    </submittedName>
</protein>
<dbReference type="SMART" id="SM00642">
    <property type="entry name" value="Aamy"/>
    <property type="match status" value="1"/>
</dbReference>
<dbReference type="Proteomes" id="UP000608154">
    <property type="component" value="Unassembled WGS sequence"/>
</dbReference>
<organism evidence="2 3">
    <name type="scientific">Novosphingobium endophyticum</name>
    <dbReference type="NCBI Taxonomy" id="1955250"/>
    <lineage>
        <taxon>Bacteria</taxon>
        <taxon>Pseudomonadati</taxon>
        <taxon>Pseudomonadota</taxon>
        <taxon>Alphaproteobacteria</taxon>
        <taxon>Sphingomonadales</taxon>
        <taxon>Sphingomonadaceae</taxon>
        <taxon>Novosphingobium</taxon>
    </lineage>
</organism>
<dbReference type="Gene3D" id="3.20.20.80">
    <property type="entry name" value="Glycosidases"/>
    <property type="match status" value="1"/>
</dbReference>
<reference evidence="2" key="2">
    <citation type="submission" date="2020-09" db="EMBL/GenBank/DDBJ databases">
        <authorList>
            <person name="Sun Q."/>
            <person name="Zhou Y."/>
        </authorList>
    </citation>
    <scope>NUCLEOTIDE SEQUENCE</scope>
    <source>
        <strain evidence="2">CGMCC 1.15095</strain>
    </source>
</reference>
<gene>
    <name evidence="2" type="ORF">GCM10011494_33220</name>
</gene>
<dbReference type="InterPro" id="IPR045857">
    <property type="entry name" value="O16G_dom_2"/>
</dbReference>
<dbReference type="PANTHER" id="PTHR10357">
    <property type="entry name" value="ALPHA-AMYLASE FAMILY MEMBER"/>
    <property type="match status" value="1"/>
</dbReference>
<dbReference type="SUPFAM" id="SSF51011">
    <property type="entry name" value="Glycosyl hydrolase domain"/>
    <property type="match status" value="1"/>
</dbReference>
<dbReference type="Pfam" id="PF00128">
    <property type="entry name" value="Alpha-amylase"/>
    <property type="match status" value="1"/>
</dbReference>
<dbReference type="SUPFAM" id="SSF51445">
    <property type="entry name" value="(Trans)glycosidases"/>
    <property type="match status" value="1"/>
</dbReference>
<dbReference type="Gene3D" id="2.60.40.1180">
    <property type="entry name" value="Golgi alpha-mannosidase II"/>
    <property type="match status" value="1"/>
</dbReference>
<evidence type="ECO:0000313" key="3">
    <source>
        <dbReference type="Proteomes" id="UP000608154"/>
    </source>
</evidence>
<dbReference type="InterPro" id="IPR054049">
    <property type="entry name" value="SupH-like_C"/>
</dbReference>
<dbReference type="InterPro" id="IPR006047">
    <property type="entry name" value="GH13_cat_dom"/>
</dbReference>
<dbReference type="InterPro" id="IPR013780">
    <property type="entry name" value="Glyco_hydro_b"/>
</dbReference>
<reference evidence="2" key="1">
    <citation type="journal article" date="2014" name="Int. J. Syst. Evol. Microbiol.">
        <title>Complete genome sequence of Corynebacterium casei LMG S-19264T (=DSM 44701T), isolated from a smear-ripened cheese.</title>
        <authorList>
            <consortium name="US DOE Joint Genome Institute (JGI-PGF)"/>
            <person name="Walter F."/>
            <person name="Albersmeier A."/>
            <person name="Kalinowski J."/>
            <person name="Ruckert C."/>
        </authorList>
    </citation>
    <scope>NUCLEOTIDE SEQUENCE</scope>
    <source>
        <strain evidence="2">CGMCC 1.15095</strain>
    </source>
</reference>
<dbReference type="Pfam" id="PF22157">
    <property type="entry name" value="SupH-like_C"/>
    <property type="match status" value="1"/>
</dbReference>
<dbReference type="Gene3D" id="3.90.400.10">
    <property type="entry name" value="Oligo-1,6-glucosidase, Domain 2"/>
    <property type="match status" value="1"/>
</dbReference>
<evidence type="ECO:0000259" key="1">
    <source>
        <dbReference type="SMART" id="SM00642"/>
    </source>
</evidence>
<dbReference type="GO" id="GO:0005975">
    <property type="term" value="P:carbohydrate metabolic process"/>
    <property type="evidence" value="ECO:0007669"/>
    <property type="project" value="InterPro"/>
</dbReference>
<dbReference type="InterPro" id="IPR017853">
    <property type="entry name" value="GH"/>
</dbReference>
<dbReference type="CDD" id="cd11334">
    <property type="entry name" value="AmyAc_TreS"/>
    <property type="match status" value="1"/>
</dbReference>
<dbReference type="EMBL" id="BMHK01000031">
    <property type="protein sequence ID" value="GGC11766.1"/>
    <property type="molecule type" value="Genomic_DNA"/>
</dbReference>